<evidence type="ECO:0000313" key="2">
    <source>
        <dbReference type="Proteomes" id="UP000276215"/>
    </source>
</evidence>
<gene>
    <name evidence="1" type="ORF">L873DRAFT_1046456</name>
</gene>
<reference evidence="1 2" key="1">
    <citation type="journal article" date="2018" name="Nat. Ecol. Evol.">
        <title>Pezizomycetes genomes reveal the molecular basis of ectomycorrhizal truffle lifestyle.</title>
        <authorList>
            <person name="Murat C."/>
            <person name="Payen T."/>
            <person name="Noel B."/>
            <person name="Kuo A."/>
            <person name="Morin E."/>
            <person name="Chen J."/>
            <person name="Kohler A."/>
            <person name="Krizsan K."/>
            <person name="Balestrini R."/>
            <person name="Da Silva C."/>
            <person name="Montanini B."/>
            <person name="Hainaut M."/>
            <person name="Levati E."/>
            <person name="Barry K.W."/>
            <person name="Belfiori B."/>
            <person name="Cichocki N."/>
            <person name="Clum A."/>
            <person name="Dockter R.B."/>
            <person name="Fauchery L."/>
            <person name="Guy J."/>
            <person name="Iotti M."/>
            <person name="Le Tacon F."/>
            <person name="Lindquist E.A."/>
            <person name="Lipzen A."/>
            <person name="Malagnac F."/>
            <person name="Mello A."/>
            <person name="Molinier V."/>
            <person name="Miyauchi S."/>
            <person name="Poulain J."/>
            <person name="Riccioni C."/>
            <person name="Rubini A."/>
            <person name="Sitrit Y."/>
            <person name="Splivallo R."/>
            <person name="Traeger S."/>
            <person name="Wang M."/>
            <person name="Zifcakova L."/>
            <person name="Wipf D."/>
            <person name="Zambonelli A."/>
            <person name="Paolocci F."/>
            <person name="Nowrousian M."/>
            <person name="Ottonello S."/>
            <person name="Baldrian P."/>
            <person name="Spatafora J.W."/>
            <person name="Henrissat B."/>
            <person name="Nagy L.G."/>
            <person name="Aury J.M."/>
            <person name="Wincker P."/>
            <person name="Grigoriev I.V."/>
            <person name="Bonfante P."/>
            <person name="Martin F.M."/>
        </authorList>
    </citation>
    <scope>NUCLEOTIDE SEQUENCE [LARGE SCALE GENOMIC DNA]</scope>
    <source>
        <strain evidence="1 2">120613-1</strain>
    </source>
</reference>
<sequence length="72" mass="8338">MVSRIDVPLEMGVYDIYCEASIQVSDEPWIYQLTSHIVTSREHRFHPEIHHHDPKCSDSGLSIPEILVQTHN</sequence>
<keyword evidence="2" id="KW-1185">Reference proteome</keyword>
<dbReference type="Proteomes" id="UP000276215">
    <property type="component" value="Unassembled WGS sequence"/>
</dbReference>
<protein>
    <submittedName>
        <fullName evidence="1">Uncharacterized protein</fullName>
    </submittedName>
</protein>
<name>A0A3N4IWE1_9PEZI</name>
<evidence type="ECO:0000313" key="1">
    <source>
        <dbReference type="EMBL" id="RPA88550.1"/>
    </source>
</evidence>
<dbReference type="OrthoDB" id="2142759at2759"/>
<dbReference type="EMBL" id="ML120819">
    <property type="protein sequence ID" value="RPA88550.1"/>
    <property type="molecule type" value="Genomic_DNA"/>
</dbReference>
<organism evidence="1 2">
    <name type="scientific">Choiromyces venosus 120613-1</name>
    <dbReference type="NCBI Taxonomy" id="1336337"/>
    <lineage>
        <taxon>Eukaryota</taxon>
        <taxon>Fungi</taxon>
        <taxon>Dikarya</taxon>
        <taxon>Ascomycota</taxon>
        <taxon>Pezizomycotina</taxon>
        <taxon>Pezizomycetes</taxon>
        <taxon>Pezizales</taxon>
        <taxon>Tuberaceae</taxon>
        <taxon>Choiromyces</taxon>
    </lineage>
</organism>
<proteinExistence type="predicted"/>
<dbReference type="AlphaFoldDB" id="A0A3N4IWE1"/>
<accession>A0A3N4IWE1</accession>